<gene>
    <name evidence="2" type="ORF">D778_02438</name>
</gene>
<keyword evidence="1" id="KW-0732">Signal</keyword>
<dbReference type="RefSeq" id="WP_007648335.1">
    <property type="nucleotide sequence ID" value="NZ_ANLA01000005.1"/>
</dbReference>
<dbReference type="OrthoDB" id="832379at2"/>
<dbReference type="Proteomes" id="UP000012024">
    <property type="component" value="Unassembled WGS sequence"/>
</dbReference>
<dbReference type="PATRIC" id="fig|1137281.3.peg.1027"/>
<evidence type="ECO:0000313" key="2">
    <source>
        <dbReference type="EMBL" id="EMQ95604.1"/>
    </source>
</evidence>
<evidence type="ECO:0000256" key="1">
    <source>
        <dbReference type="SAM" id="SignalP"/>
    </source>
</evidence>
<comment type="caution">
    <text evidence="2">The sequence shown here is derived from an EMBL/GenBank/DDBJ whole genome shotgun (WGS) entry which is preliminary data.</text>
</comment>
<keyword evidence="3" id="KW-1185">Reference proteome</keyword>
<name>M7N1I0_9FLAO</name>
<dbReference type="AlphaFoldDB" id="M7N1I0"/>
<evidence type="ECO:0000313" key="3">
    <source>
        <dbReference type="Proteomes" id="UP000012024"/>
    </source>
</evidence>
<organism evidence="2 3">
    <name type="scientific">Xanthomarina gelatinilytica</name>
    <dbReference type="NCBI Taxonomy" id="1137281"/>
    <lineage>
        <taxon>Bacteria</taxon>
        <taxon>Pseudomonadati</taxon>
        <taxon>Bacteroidota</taxon>
        <taxon>Flavobacteriia</taxon>
        <taxon>Flavobacteriales</taxon>
        <taxon>Flavobacteriaceae</taxon>
        <taxon>Xanthomarina</taxon>
    </lineage>
</organism>
<feature type="chain" id="PRO_5004081976" description="Lipoprotein" evidence="1">
    <location>
        <begin position="23"/>
        <end position="351"/>
    </location>
</feature>
<dbReference type="PROSITE" id="PS51257">
    <property type="entry name" value="PROKAR_LIPOPROTEIN"/>
    <property type="match status" value="1"/>
</dbReference>
<dbReference type="GeneID" id="98640939"/>
<dbReference type="EMBL" id="ANLA01000005">
    <property type="protein sequence ID" value="EMQ95604.1"/>
    <property type="molecule type" value="Genomic_DNA"/>
</dbReference>
<feature type="signal peptide" evidence="1">
    <location>
        <begin position="1"/>
        <end position="22"/>
    </location>
</feature>
<reference evidence="2 3" key="1">
    <citation type="submission" date="2012-12" db="EMBL/GenBank/DDBJ databases">
        <title>Genome assembly of Formosa sp. AK20.</title>
        <authorList>
            <person name="Kumar R."/>
            <person name="Khatri I."/>
            <person name="Vaidya B."/>
            <person name="Subramanian S."/>
            <person name="Pinnaka A."/>
        </authorList>
    </citation>
    <scope>NUCLEOTIDE SEQUENCE [LARGE SCALE GENOMIC DNA]</scope>
    <source>
        <strain evidence="2 3">AK20</strain>
    </source>
</reference>
<protein>
    <recommendedName>
        <fullName evidence="4">Lipoprotein</fullName>
    </recommendedName>
</protein>
<evidence type="ECO:0008006" key="4">
    <source>
        <dbReference type="Google" id="ProtNLM"/>
    </source>
</evidence>
<proteinExistence type="predicted"/>
<accession>M7N1I0</accession>
<dbReference type="eggNOG" id="ENOG503181F">
    <property type="taxonomic scope" value="Bacteria"/>
</dbReference>
<sequence length="351" mass="40182">MKILKLSFLLLLIFTTSCSDDADDKIITNSDPKYNTVEIIEADSDLFQYLVEIATDEEQPELSIACINFIYPLTIYTFNETNEYVSTTVIEDDTQFSTFLEAIDLTYSISISFPITSTLLSGDEVIINTKEELKDAIDYCLDEELILECSTLIQNCVLKVGYSYNYDNTYLGGIFIEEDGATNFTMDGILFNGSWTVFIIEHELHININLINADETGDFFNYDWKVEYIDGNSLLLTNENRELVLNQRCDANFEECSNFIFEECETQVDSGISEFILDDYTYCIFDTLELEDTFEISYYLTEDDAVNMINALASDIAFINTEDNQSIYVRIDDLENNIQYYAIITLASISC</sequence>